<keyword evidence="7" id="KW-0732">Signal</keyword>
<dbReference type="InterPro" id="IPR000734">
    <property type="entry name" value="TAG_lipase"/>
</dbReference>
<dbReference type="PANTHER" id="PTHR11610:SF185">
    <property type="entry name" value="LD47264P"/>
    <property type="match status" value="1"/>
</dbReference>
<evidence type="ECO:0000313" key="10">
    <source>
        <dbReference type="Proteomes" id="UP001153636"/>
    </source>
</evidence>
<dbReference type="InterPro" id="IPR029058">
    <property type="entry name" value="AB_hydrolase_fold"/>
</dbReference>
<dbReference type="GO" id="GO:0052689">
    <property type="term" value="F:carboxylic ester hydrolase activity"/>
    <property type="evidence" value="ECO:0007669"/>
    <property type="project" value="InterPro"/>
</dbReference>
<dbReference type="CDD" id="cd00707">
    <property type="entry name" value="Pancreat_lipase_like"/>
    <property type="match status" value="1"/>
</dbReference>
<dbReference type="GO" id="GO:0005615">
    <property type="term" value="C:extracellular space"/>
    <property type="evidence" value="ECO:0007669"/>
    <property type="project" value="TreeGrafter"/>
</dbReference>
<feature type="chain" id="PRO_5040313982" description="Lipase domain-containing protein" evidence="7">
    <location>
        <begin position="28"/>
        <end position="538"/>
    </location>
</feature>
<dbReference type="Proteomes" id="UP001153636">
    <property type="component" value="Chromosome 9"/>
</dbReference>
<evidence type="ECO:0000256" key="5">
    <source>
        <dbReference type="PIRSR" id="PIRSR000865-2"/>
    </source>
</evidence>
<keyword evidence="5" id="KW-0479">Metal-binding</keyword>
<feature type="signal peptide" evidence="7">
    <location>
        <begin position="1"/>
        <end position="27"/>
    </location>
</feature>
<dbReference type="GO" id="GO:0016298">
    <property type="term" value="F:lipase activity"/>
    <property type="evidence" value="ECO:0007669"/>
    <property type="project" value="InterPro"/>
</dbReference>
<sequence length="538" mass="60465">MVTFCKNAGIFLHAIFFLLNQSGAGGAQDNSYNYYYMQIGQDNFIESNTTRCYAKNDQVFGCFDLNYPWTSDHRPVSLFPEDLDKIEPQYILQTRGSSPVVVELSNFNLELTSLNPKKPIYLVTHGYMEGGGIAWINNIARTLLLQEDCNVIIIDWSRGSGPPYTQAVANIRLVGAITAHLLHRISNYTGSLKLDHAHAIGHSLGAHLCGYIGYTLQQKFNITIGRITGLDPAEPHFSKVKPPVRLDRSAAKYVDIIHTDSSQFIRGGLGIVESIGHVDYYPNGGTDQPGCTKGVFQYIKDANGSFFNGVKKYLSCNHIRSHEYFLESITPNPKCKFVTVSCPSFQDFTSGKCFGCGKSRENCLPFGFNGRKYYEKHLGNKWRHTSRIQYLITGEFKPFCKHHYRIVVQVSSSNMSKIHGGEIGQLYFTMHGTTDGRGHKTNPVGFVSGFHEPGGLYMAVVATDSVPHLRAVELEWRYNSSLFNPLTWRILATPRIYLKKITVEALENEESITVCPKWQKPLANGVPQLMIPSYCQYF</sequence>
<evidence type="ECO:0000256" key="2">
    <source>
        <dbReference type="ARBA" id="ARBA00010701"/>
    </source>
</evidence>
<dbReference type="Gene3D" id="2.60.60.20">
    <property type="entry name" value="PLAT/LH2 domain"/>
    <property type="match status" value="1"/>
</dbReference>
<dbReference type="OrthoDB" id="199913at2759"/>
<reference evidence="9" key="1">
    <citation type="submission" date="2022-01" db="EMBL/GenBank/DDBJ databases">
        <authorList>
            <person name="King R."/>
        </authorList>
    </citation>
    <scope>NUCLEOTIDE SEQUENCE</scope>
</reference>
<protein>
    <recommendedName>
        <fullName evidence="8">Lipase domain-containing protein</fullName>
    </recommendedName>
</protein>
<evidence type="ECO:0000256" key="3">
    <source>
        <dbReference type="ARBA" id="ARBA00022525"/>
    </source>
</evidence>
<gene>
    <name evidence="9" type="ORF">PSYICH_LOCUS15414</name>
</gene>
<evidence type="ECO:0000256" key="6">
    <source>
        <dbReference type="RuleBase" id="RU004262"/>
    </source>
</evidence>
<dbReference type="EMBL" id="OV651821">
    <property type="protein sequence ID" value="CAH1114998.1"/>
    <property type="molecule type" value="Genomic_DNA"/>
</dbReference>
<dbReference type="PRINTS" id="PR00821">
    <property type="entry name" value="TAGLIPASE"/>
</dbReference>
<feature type="active site" description="Charge relay system" evidence="4">
    <location>
        <position position="318"/>
    </location>
</feature>
<name>A0A9P0GN48_9CUCU</name>
<dbReference type="Gene3D" id="3.40.50.1820">
    <property type="entry name" value="alpha/beta hydrolase"/>
    <property type="match status" value="1"/>
</dbReference>
<keyword evidence="3" id="KW-0964">Secreted</keyword>
<dbReference type="InterPro" id="IPR033906">
    <property type="entry name" value="Lipase_N"/>
</dbReference>
<dbReference type="GO" id="GO:0046872">
    <property type="term" value="F:metal ion binding"/>
    <property type="evidence" value="ECO:0007669"/>
    <property type="project" value="UniProtKB-KW"/>
</dbReference>
<feature type="domain" description="Lipase" evidence="8">
    <location>
        <begin position="60"/>
        <end position="378"/>
    </location>
</feature>
<dbReference type="GO" id="GO:0016042">
    <property type="term" value="P:lipid catabolic process"/>
    <property type="evidence" value="ECO:0007669"/>
    <property type="project" value="TreeGrafter"/>
</dbReference>
<proteinExistence type="inferred from homology"/>
<feature type="active site" description="Charge relay system" evidence="4">
    <location>
        <position position="231"/>
    </location>
</feature>
<dbReference type="PIRSF" id="PIRSF000865">
    <property type="entry name" value="Lipoprotein_lipase_LIPH"/>
    <property type="match status" value="1"/>
</dbReference>
<dbReference type="AlphaFoldDB" id="A0A9P0GN48"/>
<evidence type="ECO:0000256" key="4">
    <source>
        <dbReference type="PIRSR" id="PIRSR000865-1"/>
    </source>
</evidence>
<organism evidence="9 10">
    <name type="scientific">Psylliodes chrysocephalus</name>
    <dbReference type="NCBI Taxonomy" id="3402493"/>
    <lineage>
        <taxon>Eukaryota</taxon>
        <taxon>Metazoa</taxon>
        <taxon>Ecdysozoa</taxon>
        <taxon>Arthropoda</taxon>
        <taxon>Hexapoda</taxon>
        <taxon>Insecta</taxon>
        <taxon>Pterygota</taxon>
        <taxon>Neoptera</taxon>
        <taxon>Endopterygota</taxon>
        <taxon>Coleoptera</taxon>
        <taxon>Polyphaga</taxon>
        <taxon>Cucujiformia</taxon>
        <taxon>Chrysomeloidea</taxon>
        <taxon>Chrysomelidae</taxon>
        <taxon>Galerucinae</taxon>
        <taxon>Alticini</taxon>
        <taxon>Psylliodes</taxon>
    </lineage>
</organism>
<accession>A0A9P0GN48</accession>
<comment type="subcellular location">
    <subcellularLocation>
        <location evidence="1">Secreted</location>
    </subcellularLocation>
</comment>
<dbReference type="InterPro" id="IPR013818">
    <property type="entry name" value="Lipase"/>
</dbReference>
<dbReference type="Pfam" id="PF00151">
    <property type="entry name" value="Lipase"/>
    <property type="match status" value="1"/>
</dbReference>
<feature type="active site" description="Nucleophile" evidence="4">
    <location>
        <position position="203"/>
    </location>
</feature>
<evidence type="ECO:0000313" key="9">
    <source>
        <dbReference type="EMBL" id="CAH1114998.1"/>
    </source>
</evidence>
<keyword evidence="10" id="KW-1185">Reference proteome</keyword>
<evidence type="ECO:0000259" key="8">
    <source>
        <dbReference type="Pfam" id="PF00151"/>
    </source>
</evidence>
<evidence type="ECO:0000256" key="7">
    <source>
        <dbReference type="SAM" id="SignalP"/>
    </source>
</evidence>
<dbReference type="PANTHER" id="PTHR11610">
    <property type="entry name" value="LIPASE"/>
    <property type="match status" value="1"/>
</dbReference>
<comment type="similarity">
    <text evidence="2 6">Belongs to the AB hydrolase superfamily. Lipase family.</text>
</comment>
<feature type="binding site" evidence="5">
    <location>
        <position position="245"/>
    </location>
    <ligand>
        <name>Ca(2+)</name>
        <dbReference type="ChEBI" id="CHEBI:29108"/>
    </ligand>
</feature>
<dbReference type="InterPro" id="IPR016272">
    <property type="entry name" value="Lipase_LIPH"/>
</dbReference>
<dbReference type="SUPFAM" id="SSF53474">
    <property type="entry name" value="alpha/beta-Hydrolases"/>
    <property type="match status" value="1"/>
</dbReference>
<keyword evidence="5" id="KW-0106">Calcium</keyword>
<evidence type="ECO:0000256" key="1">
    <source>
        <dbReference type="ARBA" id="ARBA00004613"/>
    </source>
</evidence>
<feature type="binding site" evidence="5">
    <location>
        <position position="247"/>
    </location>
    <ligand>
        <name>Ca(2+)</name>
        <dbReference type="ChEBI" id="CHEBI:29108"/>
    </ligand>
</feature>